<evidence type="ECO:0000313" key="2">
    <source>
        <dbReference type="Proteomes" id="UP001168972"/>
    </source>
</evidence>
<dbReference type="Proteomes" id="UP001168972">
    <property type="component" value="Unassembled WGS sequence"/>
</dbReference>
<reference evidence="1" key="1">
    <citation type="journal article" date="2023" name="bioRxiv">
        <title>Scaffold-level genome assemblies of two parasitoid biocontrol wasps reveal the parthenogenesis mechanism and an associated novel virus.</title>
        <authorList>
            <person name="Inwood S."/>
            <person name="Skelly J."/>
            <person name="Guhlin J."/>
            <person name="Harrop T."/>
            <person name="Goldson S."/>
            <person name="Dearden P."/>
        </authorList>
    </citation>
    <scope>NUCLEOTIDE SEQUENCE</scope>
    <source>
        <strain evidence="1">Lincoln</strain>
        <tissue evidence="1">Whole body</tissue>
    </source>
</reference>
<organism evidence="1 2">
    <name type="scientific">Microctonus hyperodae</name>
    <name type="common">Parasitoid wasp</name>
    <dbReference type="NCBI Taxonomy" id="165561"/>
    <lineage>
        <taxon>Eukaryota</taxon>
        <taxon>Metazoa</taxon>
        <taxon>Ecdysozoa</taxon>
        <taxon>Arthropoda</taxon>
        <taxon>Hexapoda</taxon>
        <taxon>Insecta</taxon>
        <taxon>Pterygota</taxon>
        <taxon>Neoptera</taxon>
        <taxon>Endopterygota</taxon>
        <taxon>Hymenoptera</taxon>
        <taxon>Apocrita</taxon>
        <taxon>Ichneumonoidea</taxon>
        <taxon>Braconidae</taxon>
        <taxon>Euphorinae</taxon>
        <taxon>Microctonus</taxon>
    </lineage>
</organism>
<evidence type="ECO:0000313" key="1">
    <source>
        <dbReference type="EMBL" id="KAK0166854.1"/>
    </source>
</evidence>
<gene>
    <name evidence="1" type="ORF">PV327_004332</name>
</gene>
<comment type="caution">
    <text evidence="1">The sequence shown here is derived from an EMBL/GenBank/DDBJ whole genome shotgun (WGS) entry which is preliminary data.</text>
</comment>
<reference evidence="1" key="2">
    <citation type="submission" date="2023-03" db="EMBL/GenBank/DDBJ databases">
        <authorList>
            <person name="Inwood S.N."/>
            <person name="Skelly J.G."/>
            <person name="Guhlin J."/>
            <person name="Harrop T.W.R."/>
            <person name="Goldson S.G."/>
            <person name="Dearden P.K."/>
        </authorList>
    </citation>
    <scope>NUCLEOTIDE SEQUENCE</scope>
    <source>
        <strain evidence="1">Lincoln</strain>
        <tissue evidence="1">Whole body</tissue>
    </source>
</reference>
<proteinExistence type="predicted"/>
<dbReference type="EMBL" id="JAQQBR010001832">
    <property type="protein sequence ID" value="KAK0166854.1"/>
    <property type="molecule type" value="Genomic_DNA"/>
</dbReference>
<accession>A0AA39KMG6</accession>
<sequence>MTVGGRILITSKRPVAESLPFRKPIKGCYCNHESKKTHYRSTKTTHKPNWPCDYCRSNFDVCLPSSRDNDEYIFSPKLSCKTLQKVQRINYTPRSEFLRRVQKKVSHDYNICSGVYSEPIMPSSDFNYNVCCNDSGNDDSISNKIREVDLRSCVKKNDAINHVKKKKSSKSLKFSQSDSDFTKISDVCLNGSRTDIFDSCNNATCSNSKDYDVASLENLLSTKQNSVQTPEIQTIFPLSKRSKFKTSLRRTINSAKLSNDVSCNEIASKPSLKVKKKSHILSQKNSICTDCCTVNKKSKNSKVTRKQSSHSNNGKCCGCLSRLCPALIPHDDFIEKEAAELRAFREKNYFDTHGSRQTLLTSARSLEQFELNDRLFPESIGKINDNNFVVSMPICATKQLERIHYFPRYIVKQQKNPLVCHSAKKGCYKSCPLTGHAIDLGVLKNSLPVNSLALKFQKVIS</sequence>
<protein>
    <submittedName>
        <fullName evidence="1">Uncharacterized protein</fullName>
    </submittedName>
</protein>
<dbReference type="AlphaFoldDB" id="A0AA39KMG6"/>
<name>A0AA39KMG6_MICHY</name>
<keyword evidence="2" id="KW-1185">Reference proteome</keyword>